<accession>A0A1S3DAA6</accession>
<keyword evidence="1" id="KW-0812">Transmembrane</keyword>
<evidence type="ECO:0000259" key="2">
    <source>
        <dbReference type="PROSITE" id="PS50835"/>
    </source>
</evidence>
<dbReference type="PROSITE" id="PS50835">
    <property type="entry name" value="IG_LIKE"/>
    <property type="match status" value="1"/>
</dbReference>
<dbReference type="Proteomes" id="UP000079169">
    <property type="component" value="Unplaced"/>
</dbReference>
<name>A0A1S3DAA6_DIACI</name>
<keyword evidence="1" id="KW-1133">Transmembrane helix</keyword>
<keyword evidence="1" id="KW-0472">Membrane</keyword>
<feature type="transmembrane region" description="Helical" evidence="1">
    <location>
        <begin position="134"/>
        <end position="154"/>
    </location>
</feature>
<proteinExistence type="predicted"/>
<dbReference type="SUPFAM" id="SSF48726">
    <property type="entry name" value="Immunoglobulin"/>
    <property type="match status" value="1"/>
</dbReference>
<sequence length="183" mass="21279">MLQQIPEFYQVESCFPYGECDPNAGEAKRREPYYRNHYLLPEGSDLFLICPESSTETHIVWRKDGKVIDPTRSAPGGHIIINSFSTLFLVDGSGFETSGNYTCYVDGIRMQETIVRFISGDSIKQAIYRRHMSYLLYIFLLCAIFYIGGLIRAFTRRHTFRQINWDDKQAEDKPRLLEVVEEE</sequence>
<feature type="domain" description="Ig-like" evidence="2">
    <location>
        <begin position="22"/>
        <end position="115"/>
    </location>
</feature>
<dbReference type="GeneID" id="103513746"/>
<dbReference type="Pfam" id="PF00047">
    <property type="entry name" value="ig"/>
    <property type="match status" value="1"/>
</dbReference>
<evidence type="ECO:0000313" key="4">
    <source>
        <dbReference type="RefSeq" id="XP_008476816.1"/>
    </source>
</evidence>
<reference evidence="4" key="1">
    <citation type="submission" date="2025-08" db="UniProtKB">
        <authorList>
            <consortium name="RefSeq"/>
        </authorList>
    </citation>
    <scope>IDENTIFICATION</scope>
</reference>
<evidence type="ECO:0000313" key="3">
    <source>
        <dbReference type="Proteomes" id="UP000079169"/>
    </source>
</evidence>
<dbReference type="InterPro" id="IPR036179">
    <property type="entry name" value="Ig-like_dom_sf"/>
</dbReference>
<protein>
    <submittedName>
        <fullName evidence="4">Uncharacterized protein LOC103513746</fullName>
    </submittedName>
</protein>
<dbReference type="InterPro" id="IPR013783">
    <property type="entry name" value="Ig-like_fold"/>
</dbReference>
<dbReference type="InterPro" id="IPR013151">
    <property type="entry name" value="Immunoglobulin_dom"/>
</dbReference>
<dbReference type="PaxDb" id="121845-A0A1S3DAA6"/>
<dbReference type="Gene3D" id="2.60.40.10">
    <property type="entry name" value="Immunoglobulins"/>
    <property type="match status" value="1"/>
</dbReference>
<dbReference type="KEGG" id="dci:103513746"/>
<dbReference type="CDD" id="cd00096">
    <property type="entry name" value="Ig"/>
    <property type="match status" value="1"/>
</dbReference>
<dbReference type="RefSeq" id="XP_008476816.1">
    <property type="nucleotide sequence ID" value="XM_008478594.3"/>
</dbReference>
<dbReference type="InterPro" id="IPR007110">
    <property type="entry name" value="Ig-like_dom"/>
</dbReference>
<evidence type="ECO:0000256" key="1">
    <source>
        <dbReference type="SAM" id="Phobius"/>
    </source>
</evidence>
<organism evidence="3 4">
    <name type="scientific">Diaphorina citri</name>
    <name type="common">Asian citrus psyllid</name>
    <dbReference type="NCBI Taxonomy" id="121845"/>
    <lineage>
        <taxon>Eukaryota</taxon>
        <taxon>Metazoa</taxon>
        <taxon>Ecdysozoa</taxon>
        <taxon>Arthropoda</taxon>
        <taxon>Hexapoda</taxon>
        <taxon>Insecta</taxon>
        <taxon>Pterygota</taxon>
        <taxon>Neoptera</taxon>
        <taxon>Paraneoptera</taxon>
        <taxon>Hemiptera</taxon>
        <taxon>Sternorrhyncha</taxon>
        <taxon>Psylloidea</taxon>
        <taxon>Psyllidae</taxon>
        <taxon>Diaphorininae</taxon>
        <taxon>Diaphorina</taxon>
    </lineage>
</organism>
<gene>
    <name evidence="4" type="primary">LOC103513746</name>
</gene>
<keyword evidence="3" id="KW-1185">Reference proteome</keyword>
<dbReference type="AlphaFoldDB" id="A0A1S3DAA6"/>